<evidence type="ECO:0000259" key="5">
    <source>
        <dbReference type="PROSITE" id="PS50089"/>
    </source>
</evidence>
<dbReference type="AlphaFoldDB" id="X1Z7F6"/>
<dbReference type="InterPro" id="IPR013320">
    <property type="entry name" value="ConA-like_dom_sf"/>
</dbReference>
<proteinExistence type="predicted"/>
<evidence type="ECO:0000313" key="7">
    <source>
        <dbReference type="EnsemblMetazoa" id="CapteP155520"/>
    </source>
</evidence>
<dbReference type="GO" id="GO:0004842">
    <property type="term" value="F:ubiquitin-protein transferase activity"/>
    <property type="evidence" value="ECO:0007669"/>
    <property type="project" value="InterPro"/>
</dbReference>
<evidence type="ECO:0000256" key="1">
    <source>
        <dbReference type="ARBA" id="ARBA00022723"/>
    </source>
</evidence>
<reference evidence="7" key="3">
    <citation type="submission" date="2015-06" db="UniProtKB">
        <authorList>
            <consortium name="EnsemblMetazoa"/>
        </authorList>
    </citation>
    <scope>IDENTIFICATION</scope>
</reference>
<dbReference type="InterPro" id="IPR035774">
    <property type="entry name" value="SPRY_RSPRY1"/>
</dbReference>
<organism evidence="7 8">
    <name type="scientific">Capitella teleta</name>
    <name type="common">Polychaete worm</name>
    <dbReference type="NCBI Taxonomy" id="283909"/>
    <lineage>
        <taxon>Eukaryota</taxon>
        <taxon>Metazoa</taxon>
        <taxon>Spiralia</taxon>
        <taxon>Lophotrochozoa</taxon>
        <taxon>Annelida</taxon>
        <taxon>Polychaeta</taxon>
        <taxon>Sedentaria</taxon>
        <taxon>Scolecida</taxon>
        <taxon>Capitellidae</taxon>
        <taxon>Capitella</taxon>
    </lineage>
</organism>
<dbReference type="GO" id="GO:0008270">
    <property type="term" value="F:zinc ion binding"/>
    <property type="evidence" value="ECO:0007669"/>
    <property type="project" value="UniProtKB-KW"/>
</dbReference>
<dbReference type="PROSITE" id="PS50089">
    <property type="entry name" value="ZF_RING_2"/>
    <property type="match status" value="1"/>
</dbReference>
<dbReference type="InterPro" id="IPR045129">
    <property type="entry name" value="RNF123/RKP/RSPRY1"/>
</dbReference>
<dbReference type="PANTHER" id="PTHR13363">
    <property type="entry name" value="RING FINGER AND SRY DOMAIN-CONTAINING"/>
    <property type="match status" value="1"/>
</dbReference>
<dbReference type="InterPro" id="IPR043136">
    <property type="entry name" value="B30.2/SPRY_sf"/>
</dbReference>
<keyword evidence="8" id="KW-1185">Reference proteome</keyword>
<dbReference type="InterPro" id="IPR013083">
    <property type="entry name" value="Znf_RING/FYVE/PHD"/>
</dbReference>
<reference evidence="8" key="2">
    <citation type="journal article" date="2013" name="Nature">
        <title>Insights into bilaterian evolution from three spiralian genomes.</title>
        <authorList>
            <person name="Simakov O."/>
            <person name="Marletaz F."/>
            <person name="Cho S.J."/>
            <person name="Edsinger-Gonzales E."/>
            <person name="Havlak P."/>
            <person name="Hellsten U."/>
            <person name="Kuo D.H."/>
            <person name="Larsson T."/>
            <person name="Lv J."/>
            <person name="Arendt D."/>
            <person name="Savage R."/>
            <person name="Osoegawa K."/>
            <person name="de Jong P."/>
            <person name="Grimwood J."/>
            <person name="Chapman J.A."/>
            <person name="Shapiro H."/>
            <person name="Aerts A."/>
            <person name="Otillar R.P."/>
            <person name="Terry A.Y."/>
            <person name="Boore J.L."/>
            <person name="Grigoriev I.V."/>
            <person name="Lindberg D.R."/>
            <person name="Seaver E.C."/>
            <person name="Weisblat D.A."/>
            <person name="Putnam N.H."/>
            <person name="Rokhsar D.S."/>
        </authorList>
    </citation>
    <scope>NUCLEOTIDE SEQUENCE</scope>
    <source>
        <strain evidence="8">I ESC-2004</strain>
    </source>
</reference>
<protein>
    <recommendedName>
        <fullName evidence="9">RING finger and SPRY domain-containing protein 1</fullName>
    </recommendedName>
</protein>
<dbReference type="SUPFAM" id="SSF49899">
    <property type="entry name" value="Concanavalin A-like lectins/glucanases"/>
    <property type="match status" value="1"/>
</dbReference>
<dbReference type="InterPro" id="IPR003877">
    <property type="entry name" value="SPRY_dom"/>
</dbReference>
<evidence type="ECO:0000256" key="3">
    <source>
        <dbReference type="ARBA" id="ARBA00022833"/>
    </source>
</evidence>
<dbReference type="Gene3D" id="3.30.40.10">
    <property type="entry name" value="Zinc/RING finger domain, C3HC4 (zinc finger)"/>
    <property type="match status" value="1"/>
</dbReference>
<keyword evidence="2 4" id="KW-0863">Zinc-finger</keyword>
<dbReference type="CDD" id="cd12883">
    <property type="entry name" value="SPRY_RING"/>
    <property type="match status" value="1"/>
</dbReference>
<evidence type="ECO:0000259" key="6">
    <source>
        <dbReference type="PROSITE" id="PS50188"/>
    </source>
</evidence>
<dbReference type="PANTHER" id="PTHR13363:SF6">
    <property type="entry name" value="RING FINGER AND SPRY DOMAIN-CONTAINING PROTEIN 1"/>
    <property type="match status" value="1"/>
</dbReference>
<dbReference type="Proteomes" id="UP000014760">
    <property type="component" value="Unassembled WGS sequence"/>
</dbReference>
<dbReference type="SUPFAM" id="SSF57850">
    <property type="entry name" value="RING/U-box"/>
    <property type="match status" value="1"/>
</dbReference>
<dbReference type="InterPro" id="IPR001870">
    <property type="entry name" value="B30.2/SPRY"/>
</dbReference>
<dbReference type="Gene3D" id="2.60.120.920">
    <property type="match status" value="1"/>
</dbReference>
<name>X1Z7F6_CAPTE</name>
<sequence>MMALHKIADQEPGWLQVMKSLINVIPMDDPLGPAVVTLLLEECPLPTKETCVRLCRDLGLGAEAVRRAKDRVCEHRNICVLLGCLAEKMAGMSSVALLSESVLSYLMGNLTKDSRPPVILFSLVALEKFAQTSENKTLILKYLEAQQGKKKTRKIPLEILEGWRYNDDSVKRQVGFCSQWTLDNLFVLPNRQYSHEKVDMDGINVMLNSHDVSEYLKLSPNGLEARCDAASFESVRCTFQVSSGVWYYEVLIVTAGVMQIGWATKSSKFLNYEGYGIGDDEYSIAYDGCRKLIWCNAQSEPHSHDCWKPGDTLGLLLDLTKCEVIFSLNGSCLPPCTKVFKNAKSGFFAASSFMSFQQCEFNFGAKPFKFPPRDRNFESFNQFGSLTQDEKVILPRHERLQMLRQVQVQDDSCSLCFDSAAVATLQPCGHRGMCMDCAYQLEICPLCREAISGRISDIS</sequence>
<evidence type="ECO:0008006" key="9">
    <source>
        <dbReference type="Google" id="ProtNLM"/>
    </source>
</evidence>
<dbReference type="SMART" id="SM00449">
    <property type="entry name" value="SPRY"/>
    <property type="match status" value="1"/>
</dbReference>
<dbReference type="EMBL" id="AMQN01013904">
    <property type="status" value="NOT_ANNOTATED_CDS"/>
    <property type="molecule type" value="Genomic_DNA"/>
</dbReference>
<dbReference type="EnsemblMetazoa" id="CapteT155520">
    <property type="protein sequence ID" value="CapteP155520"/>
    <property type="gene ID" value="CapteG155520"/>
</dbReference>
<feature type="domain" description="RING-type" evidence="5">
    <location>
        <begin position="413"/>
        <end position="448"/>
    </location>
</feature>
<accession>X1Z7F6</accession>
<dbReference type="GO" id="GO:0005737">
    <property type="term" value="C:cytoplasm"/>
    <property type="evidence" value="ECO:0007669"/>
    <property type="project" value="TreeGrafter"/>
</dbReference>
<dbReference type="InterPro" id="IPR001841">
    <property type="entry name" value="Znf_RING"/>
</dbReference>
<dbReference type="SMART" id="SM00184">
    <property type="entry name" value="RING"/>
    <property type="match status" value="1"/>
</dbReference>
<dbReference type="OMA" id="IAFDGCR"/>
<dbReference type="CDD" id="cd16566">
    <property type="entry name" value="RING-HC_RSPRY1"/>
    <property type="match status" value="1"/>
</dbReference>
<dbReference type="GO" id="GO:0051603">
    <property type="term" value="P:proteolysis involved in protein catabolic process"/>
    <property type="evidence" value="ECO:0007669"/>
    <property type="project" value="TreeGrafter"/>
</dbReference>
<keyword evidence="3" id="KW-0862">Zinc</keyword>
<dbReference type="PROSITE" id="PS50188">
    <property type="entry name" value="B302_SPRY"/>
    <property type="match status" value="1"/>
</dbReference>
<dbReference type="HOGENOM" id="CLU_026400_0_0_1"/>
<keyword evidence="1" id="KW-0479">Metal-binding</keyword>
<dbReference type="Pfam" id="PF00622">
    <property type="entry name" value="SPRY"/>
    <property type="match status" value="1"/>
</dbReference>
<evidence type="ECO:0000313" key="8">
    <source>
        <dbReference type="Proteomes" id="UP000014760"/>
    </source>
</evidence>
<dbReference type="Pfam" id="PF13920">
    <property type="entry name" value="zf-C3HC4_3"/>
    <property type="match status" value="1"/>
</dbReference>
<reference evidence="8" key="1">
    <citation type="submission" date="2012-12" db="EMBL/GenBank/DDBJ databases">
        <authorList>
            <person name="Hellsten U."/>
            <person name="Grimwood J."/>
            <person name="Chapman J.A."/>
            <person name="Shapiro H."/>
            <person name="Aerts A."/>
            <person name="Otillar R.P."/>
            <person name="Terry A.Y."/>
            <person name="Boore J.L."/>
            <person name="Simakov O."/>
            <person name="Marletaz F."/>
            <person name="Cho S.-J."/>
            <person name="Edsinger-Gonzales E."/>
            <person name="Havlak P."/>
            <person name="Kuo D.-H."/>
            <person name="Larsson T."/>
            <person name="Lv J."/>
            <person name="Arendt D."/>
            <person name="Savage R."/>
            <person name="Osoegawa K."/>
            <person name="de Jong P."/>
            <person name="Lindberg D.R."/>
            <person name="Seaver E.C."/>
            <person name="Weisblat D.A."/>
            <person name="Putnam N.H."/>
            <person name="Grigoriev I.V."/>
            <person name="Rokhsar D.S."/>
        </authorList>
    </citation>
    <scope>NUCLEOTIDE SEQUENCE</scope>
    <source>
        <strain evidence="8">I ESC-2004</strain>
    </source>
</reference>
<feature type="domain" description="B30.2/SPRY" evidence="6">
    <location>
        <begin position="185"/>
        <end position="368"/>
    </location>
</feature>
<evidence type="ECO:0000256" key="2">
    <source>
        <dbReference type="ARBA" id="ARBA00022771"/>
    </source>
</evidence>
<evidence type="ECO:0000256" key="4">
    <source>
        <dbReference type="PROSITE-ProRule" id="PRU00175"/>
    </source>
</evidence>